<proteinExistence type="predicted"/>
<protein>
    <submittedName>
        <fullName evidence="2">Uncharacterized protein</fullName>
    </submittedName>
</protein>
<dbReference type="AlphaFoldDB" id="A0A0D3KVQ5"/>
<dbReference type="PaxDb" id="2903-EOD39840"/>
<dbReference type="KEGG" id="ehx:EMIHUDRAFT_223396"/>
<name>A0A0D3KVQ5_EMIH1</name>
<dbReference type="EnsemblProtists" id="EOD39840">
    <property type="protein sequence ID" value="EOD39840"/>
    <property type="gene ID" value="EMIHUDRAFT_223396"/>
</dbReference>
<dbReference type="RefSeq" id="XP_005792269.1">
    <property type="nucleotide sequence ID" value="XM_005792212.1"/>
</dbReference>
<reference evidence="3" key="1">
    <citation type="journal article" date="2013" name="Nature">
        <title>Pan genome of the phytoplankton Emiliania underpins its global distribution.</title>
        <authorList>
            <person name="Read B.A."/>
            <person name="Kegel J."/>
            <person name="Klute M.J."/>
            <person name="Kuo A."/>
            <person name="Lefebvre S.C."/>
            <person name="Maumus F."/>
            <person name="Mayer C."/>
            <person name="Miller J."/>
            <person name="Monier A."/>
            <person name="Salamov A."/>
            <person name="Young J."/>
            <person name="Aguilar M."/>
            <person name="Claverie J.M."/>
            <person name="Frickenhaus S."/>
            <person name="Gonzalez K."/>
            <person name="Herman E.K."/>
            <person name="Lin Y.C."/>
            <person name="Napier J."/>
            <person name="Ogata H."/>
            <person name="Sarno A.F."/>
            <person name="Shmutz J."/>
            <person name="Schroeder D."/>
            <person name="de Vargas C."/>
            <person name="Verret F."/>
            <person name="von Dassow P."/>
            <person name="Valentin K."/>
            <person name="Van de Peer Y."/>
            <person name="Wheeler G."/>
            <person name="Dacks J.B."/>
            <person name="Delwiche C.F."/>
            <person name="Dyhrman S.T."/>
            <person name="Glockner G."/>
            <person name="John U."/>
            <person name="Richards T."/>
            <person name="Worden A.Z."/>
            <person name="Zhang X."/>
            <person name="Grigoriev I.V."/>
            <person name="Allen A.E."/>
            <person name="Bidle K."/>
            <person name="Borodovsky M."/>
            <person name="Bowler C."/>
            <person name="Brownlee C."/>
            <person name="Cock J.M."/>
            <person name="Elias M."/>
            <person name="Gladyshev V.N."/>
            <person name="Groth M."/>
            <person name="Guda C."/>
            <person name="Hadaegh A."/>
            <person name="Iglesias-Rodriguez M.D."/>
            <person name="Jenkins J."/>
            <person name="Jones B.M."/>
            <person name="Lawson T."/>
            <person name="Leese F."/>
            <person name="Lindquist E."/>
            <person name="Lobanov A."/>
            <person name="Lomsadze A."/>
            <person name="Malik S.B."/>
            <person name="Marsh M.E."/>
            <person name="Mackinder L."/>
            <person name="Mock T."/>
            <person name="Mueller-Roeber B."/>
            <person name="Pagarete A."/>
            <person name="Parker M."/>
            <person name="Probert I."/>
            <person name="Quesneville H."/>
            <person name="Raines C."/>
            <person name="Rensing S.A."/>
            <person name="Riano-Pachon D.M."/>
            <person name="Richier S."/>
            <person name="Rokitta S."/>
            <person name="Shiraiwa Y."/>
            <person name="Soanes D.M."/>
            <person name="van der Giezen M."/>
            <person name="Wahlund T.M."/>
            <person name="Williams B."/>
            <person name="Wilson W."/>
            <person name="Wolfe G."/>
            <person name="Wurch L.L."/>
        </authorList>
    </citation>
    <scope>NUCLEOTIDE SEQUENCE</scope>
</reference>
<organism evidence="2 3">
    <name type="scientific">Emiliania huxleyi (strain CCMP1516)</name>
    <dbReference type="NCBI Taxonomy" id="280463"/>
    <lineage>
        <taxon>Eukaryota</taxon>
        <taxon>Haptista</taxon>
        <taxon>Haptophyta</taxon>
        <taxon>Prymnesiophyceae</taxon>
        <taxon>Isochrysidales</taxon>
        <taxon>Noelaerhabdaceae</taxon>
        <taxon>Emiliania</taxon>
    </lineage>
</organism>
<accession>A0A0D3KVQ5</accession>
<keyword evidence="3" id="KW-1185">Reference proteome</keyword>
<sequence>MLRRPPAAKRTMTRSPLPALSTTPSAPFSSVDIVAPLAQPANPLEAITGEATTGAVAPTGGAPAGTAMPMEDLAEARQAIANFAAALFI</sequence>
<dbReference type="Proteomes" id="UP000013827">
    <property type="component" value="Unassembled WGS sequence"/>
</dbReference>
<reference evidence="2" key="2">
    <citation type="submission" date="2024-10" db="UniProtKB">
        <authorList>
            <consortium name="EnsemblProtists"/>
        </authorList>
    </citation>
    <scope>IDENTIFICATION</scope>
</reference>
<feature type="region of interest" description="Disordered" evidence="1">
    <location>
        <begin position="1"/>
        <end position="25"/>
    </location>
</feature>
<evidence type="ECO:0000313" key="2">
    <source>
        <dbReference type="EnsemblProtists" id="EOD39840"/>
    </source>
</evidence>
<dbReference type="GeneID" id="17285111"/>
<dbReference type="HOGENOM" id="CLU_2459423_0_0_1"/>
<evidence type="ECO:0000256" key="1">
    <source>
        <dbReference type="SAM" id="MobiDB-lite"/>
    </source>
</evidence>
<evidence type="ECO:0000313" key="3">
    <source>
        <dbReference type="Proteomes" id="UP000013827"/>
    </source>
</evidence>